<accession>A0AAF0PZV1</accession>
<dbReference type="PANTHER" id="PTHR46148">
    <property type="entry name" value="CHROMO DOMAIN-CONTAINING PROTEIN"/>
    <property type="match status" value="1"/>
</dbReference>
<dbReference type="AlphaFoldDB" id="A0AAF0PZV1"/>
<proteinExistence type="predicted"/>
<reference evidence="1" key="1">
    <citation type="submission" date="2023-08" db="EMBL/GenBank/DDBJ databases">
        <title>A de novo genome assembly of Solanum verrucosum Schlechtendal, a Mexican diploid species geographically isolated from the other diploid A-genome species in potato relatives.</title>
        <authorList>
            <person name="Hosaka K."/>
        </authorList>
    </citation>
    <scope>NUCLEOTIDE SEQUENCE</scope>
    <source>
        <tissue evidence="1">Young leaves</tissue>
    </source>
</reference>
<sequence length="148" mass="17248">MSKKYHGDEDYIIKWDSILLEKGLQYEEEPVAILDHDGRKLRNKEIKSMKVQWKHRLIEEGTWETEKDMRSKCVVKWELETQIPSFCLHASCQGGINPSMAEPLWRDELCRAGQSRNKSGKNSNFVIFCKTSFLRAKGRAMAILDIFP</sequence>
<organism evidence="1 2">
    <name type="scientific">Solanum verrucosum</name>
    <dbReference type="NCBI Taxonomy" id="315347"/>
    <lineage>
        <taxon>Eukaryota</taxon>
        <taxon>Viridiplantae</taxon>
        <taxon>Streptophyta</taxon>
        <taxon>Embryophyta</taxon>
        <taxon>Tracheophyta</taxon>
        <taxon>Spermatophyta</taxon>
        <taxon>Magnoliopsida</taxon>
        <taxon>eudicotyledons</taxon>
        <taxon>Gunneridae</taxon>
        <taxon>Pentapetalae</taxon>
        <taxon>asterids</taxon>
        <taxon>lamiids</taxon>
        <taxon>Solanales</taxon>
        <taxon>Solanaceae</taxon>
        <taxon>Solanoideae</taxon>
        <taxon>Solaneae</taxon>
        <taxon>Solanum</taxon>
    </lineage>
</organism>
<evidence type="ECO:0000313" key="2">
    <source>
        <dbReference type="Proteomes" id="UP001234989"/>
    </source>
</evidence>
<protein>
    <recommendedName>
        <fullName evidence="3">Chromo domain-containing protein</fullName>
    </recommendedName>
</protein>
<keyword evidence="2" id="KW-1185">Reference proteome</keyword>
<name>A0AAF0PZV1_SOLVR</name>
<dbReference type="Proteomes" id="UP001234989">
    <property type="component" value="Chromosome 2"/>
</dbReference>
<evidence type="ECO:0000313" key="1">
    <source>
        <dbReference type="EMBL" id="WMV14159.1"/>
    </source>
</evidence>
<dbReference type="PANTHER" id="PTHR46148:SF60">
    <property type="entry name" value="CHROMO DOMAIN-CONTAINING PROTEIN"/>
    <property type="match status" value="1"/>
</dbReference>
<gene>
    <name evidence="1" type="ORF">MTR67_007544</name>
</gene>
<evidence type="ECO:0008006" key="3">
    <source>
        <dbReference type="Google" id="ProtNLM"/>
    </source>
</evidence>
<dbReference type="EMBL" id="CP133613">
    <property type="protein sequence ID" value="WMV14159.1"/>
    <property type="molecule type" value="Genomic_DNA"/>
</dbReference>